<gene>
    <name evidence="1" type="ORF">HNP48_006470</name>
</gene>
<evidence type="ECO:0000313" key="2">
    <source>
        <dbReference type="Proteomes" id="UP000575083"/>
    </source>
</evidence>
<protein>
    <submittedName>
        <fullName evidence="1">Uncharacterized protein</fullName>
    </submittedName>
</protein>
<proteinExistence type="predicted"/>
<keyword evidence="2" id="KW-1185">Reference proteome</keyword>
<name>A0A7X0UCS1_9BURK</name>
<evidence type="ECO:0000313" key="1">
    <source>
        <dbReference type="EMBL" id="MBB6563746.1"/>
    </source>
</evidence>
<reference evidence="1 2" key="1">
    <citation type="submission" date="2020-08" db="EMBL/GenBank/DDBJ databases">
        <title>Functional genomics of gut bacteria from endangered species of beetles.</title>
        <authorList>
            <person name="Carlos-Shanley C."/>
        </authorList>
    </citation>
    <scope>NUCLEOTIDE SEQUENCE [LARGE SCALE GENOMIC DNA]</scope>
    <source>
        <strain evidence="1 2">S00198</strain>
    </source>
</reference>
<dbReference type="EMBL" id="JACHLK010000022">
    <property type="protein sequence ID" value="MBB6563746.1"/>
    <property type="molecule type" value="Genomic_DNA"/>
</dbReference>
<dbReference type="InterPro" id="IPR022074">
    <property type="entry name" value="DUF3626"/>
</dbReference>
<dbReference type="Proteomes" id="UP000575083">
    <property type="component" value="Unassembled WGS sequence"/>
</dbReference>
<accession>A0A7X0UCS1</accession>
<dbReference type="AlphaFoldDB" id="A0A7X0UCS1"/>
<organism evidence="1 2">
    <name type="scientific">Acidovorax soli</name>
    <dbReference type="NCBI Taxonomy" id="592050"/>
    <lineage>
        <taxon>Bacteria</taxon>
        <taxon>Pseudomonadati</taxon>
        <taxon>Pseudomonadota</taxon>
        <taxon>Betaproteobacteria</taxon>
        <taxon>Burkholderiales</taxon>
        <taxon>Comamonadaceae</taxon>
        <taxon>Acidovorax</taxon>
    </lineage>
</organism>
<dbReference type="Pfam" id="PF12294">
    <property type="entry name" value="DUF3626"/>
    <property type="match status" value="2"/>
</dbReference>
<comment type="caution">
    <text evidence="1">The sequence shown here is derived from an EMBL/GenBank/DDBJ whole genome shotgun (WGS) entry which is preliminary data.</text>
</comment>
<sequence>MRTTARPPGERPKYGALNHRALPTGAAPRFGSAYLRLKPEVLQRATFCYPDSVFEPQHFGTVDHATALIALAEANRQPDPLDRYIEAHVHGPVLLARDVEALVLDPCFRESPLEELARQLPCPVEWHAGFRLDVEVLLQHADYRGSAIAALGAQIARHGVLTPAAIGEAAASGQHDPQALKKVWHYVARFGDLSKAQGA</sequence>